<dbReference type="PROSITE" id="PS51132">
    <property type="entry name" value="OLF"/>
    <property type="match status" value="1"/>
</dbReference>
<keyword evidence="2" id="KW-0964">Secreted</keyword>
<dbReference type="Pfam" id="PF02191">
    <property type="entry name" value="OLF"/>
    <property type="match status" value="1"/>
</dbReference>
<evidence type="ECO:0000256" key="1">
    <source>
        <dbReference type="ARBA" id="ARBA00004613"/>
    </source>
</evidence>
<dbReference type="GO" id="GO:0007165">
    <property type="term" value="P:signal transduction"/>
    <property type="evidence" value="ECO:0000318"/>
    <property type="project" value="GO_Central"/>
</dbReference>
<dbReference type="InterPro" id="IPR003112">
    <property type="entry name" value="Olfac-like_dom"/>
</dbReference>
<dbReference type="InParanoid" id="W5M6N2"/>
<dbReference type="eggNOG" id="KOG3545">
    <property type="taxonomic scope" value="Eukaryota"/>
</dbReference>
<sequence length="462" mass="52126">MKQYFGLILQKCGILFLSRPVRVRACFCELKNLGQAFPWQTLEDMQSASSNCTHAITKEQLTEVETLLDSLHYRLLDLEKDVKDLEEANDEGMYGIISLRIIEIELNEISDLLARLNSTTRNHQALTARVAPQLEILMTEMEKLVDFDRMQVVKKEQENKRVKRDLASCKTELQATPAPHSTSAPGNCPFGQLRNVSGPSSYIVTQYGTSYTYGAWGKDPKPAPGKEDWYWLVVLTSSNAYGNYIRTYSSHLTLIAAQSVSDVTVTSSNPTTNSMMGPGSVMYDNAFYYNCYNSPSVCRFDMTTKAITSMSLPGAGYNNKFPYCHLTSCYSFTDIDLSTDESGLWVVYASEANFGNVVLSRLNASSNPVALQTWHTSLFKKAISNTFVTCGVLYATRYVDKEYEEIFYAFDTITGIERGNLSIRFKKVSPIIQHLNYNPRDQLLYVYNDAYIITYQVVFGNV</sequence>
<evidence type="ECO:0000256" key="3">
    <source>
        <dbReference type="PROSITE-ProRule" id="PRU00446"/>
    </source>
</evidence>
<evidence type="ECO:0000256" key="4">
    <source>
        <dbReference type="SAM" id="Coils"/>
    </source>
</evidence>
<evidence type="ECO:0000259" key="5">
    <source>
        <dbReference type="PROSITE" id="PS51132"/>
    </source>
</evidence>
<dbReference type="AlphaFoldDB" id="W5M6N2"/>
<dbReference type="OMA" id="LEECYLY"/>
<dbReference type="SMART" id="SM00284">
    <property type="entry name" value="OLF"/>
    <property type="match status" value="1"/>
</dbReference>
<accession>W5M6N2</accession>
<dbReference type="HOGENOM" id="CLU_035236_5_1_1"/>
<name>W5M6N2_LEPOC</name>
<feature type="coiled-coil region" evidence="4">
    <location>
        <begin position="68"/>
        <end position="119"/>
    </location>
</feature>
<organism evidence="6 7">
    <name type="scientific">Lepisosteus oculatus</name>
    <name type="common">Spotted gar</name>
    <dbReference type="NCBI Taxonomy" id="7918"/>
    <lineage>
        <taxon>Eukaryota</taxon>
        <taxon>Metazoa</taxon>
        <taxon>Chordata</taxon>
        <taxon>Craniata</taxon>
        <taxon>Vertebrata</taxon>
        <taxon>Euteleostomi</taxon>
        <taxon>Actinopterygii</taxon>
        <taxon>Neopterygii</taxon>
        <taxon>Holostei</taxon>
        <taxon>Semionotiformes</taxon>
        <taxon>Lepisosteidae</taxon>
        <taxon>Lepisosteus</taxon>
    </lineage>
</organism>
<dbReference type="InterPro" id="IPR050605">
    <property type="entry name" value="Olfactomedin-like_domain"/>
</dbReference>
<evidence type="ECO:0000313" key="6">
    <source>
        <dbReference type="Ensembl" id="ENSLOCP00000004040.1"/>
    </source>
</evidence>
<evidence type="ECO:0000313" key="7">
    <source>
        <dbReference type="Proteomes" id="UP000018468"/>
    </source>
</evidence>
<reference evidence="6" key="3">
    <citation type="submission" date="2025-09" db="UniProtKB">
        <authorList>
            <consortium name="Ensembl"/>
        </authorList>
    </citation>
    <scope>IDENTIFICATION</scope>
</reference>
<reference evidence="7" key="1">
    <citation type="submission" date="2011-12" db="EMBL/GenBank/DDBJ databases">
        <title>The Draft Genome of Lepisosteus oculatus.</title>
        <authorList>
            <consortium name="The Broad Institute Genome Assembly &amp; Analysis Group"/>
            <consortium name="Computational R&amp;D Group"/>
            <consortium name="and Sequencing Platform"/>
            <person name="Di Palma F."/>
            <person name="Alfoldi J."/>
            <person name="Johnson J."/>
            <person name="Berlin A."/>
            <person name="Gnerre S."/>
            <person name="Jaffe D."/>
            <person name="MacCallum I."/>
            <person name="Young S."/>
            <person name="Walker B.J."/>
            <person name="Lander E.S."/>
            <person name="Lindblad-Toh K."/>
        </authorList>
    </citation>
    <scope>NUCLEOTIDE SEQUENCE [LARGE SCALE GENOMIC DNA]</scope>
</reference>
<comment type="subcellular location">
    <subcellularLocation>
        <location evidence="1">Secreted</location>
    </subcellularLocation>
</comment>
<dbReference type="EMBL" id="AHAT01010563">
    <property type="status" value="NOT_ANNOTATED_CDS"/>
    <property type="molecule type" value="Genomic_DNA"/>
</dbReference>
<dbReference type="PANTHER" id="PTHR23192">
    <property type="entry name" value="OLFACTOMEDIN-RELATED"/>
    <property type="match status" value="1"/>
</dbReference>
<dbReference type="GeneTree" id="ENSGT00940000165415"/>
<keyword evidence="7" id="KW-1185">Reference proteome</keyword>
<protein>
    <submittedName>
        <fullName evidence="6">Olfactomedin-4-like</fullName>
    </submittedName>
</protein>
<reference evidence="6" key="2">
    <citation type="submission" date="2025-08" db="UniProtKB">
        <authorList>
            <consortium name="Ensembl"/>
        </authorList>
    </citation>
    <scope>IDENTIFICATION</scope>
</reference>
<comment type="caution">
    <text evidence="3">Lacks conserved residue(s) required for the propagation of feature annotation.</text>
</comment>
<dbReference type="PANTHER" id="PTHR23192:SF68">
    <property type="entry name" value="OLFACTOMEDIN-4-LIKE"/>
    <property type="match status" value="1"/>
</dbReference>
<dbReference type="Ensembl" id="ENSLOCT00000004048.1">
    <property type="protein sequence ID" value="ENSLOCP00000004040.1"/>
    <property type="gene ID" value="ENSLOCG00000003414.1"/>
</dbReference>
<dbReference type="Bgee" id="ENSLOCG00000003414">
    <property type="expression patterns" value="Expressed in liver and 12 other cell types or tissues"/>
</dbReference>
<proteinExistence type="predicted"/>
<dbReference type="GO" id="GO:0005615">
    <property type="term" value="C:extracellular space"/>
    <property type="evidence" value="ECO:0000318"/>
    <property type="project" value="GO_Central"/>
</dbReference>
<dbReference type="Proteomes" id="UP000018468">
    <property type="component" value="Linkage group LG23"/>
</dbReference>
<feature type="domain" description="Olfactomedin-like" evidence="5">
    <location>
        <begin position="187"/>
        <end position="461"/>
    </location>
</feature>
<evidence type="ECO:0000256" key="2">
    <source>
        <dbReference type="ARBA" id="ARBA00022525"/>
    </source>
</evidence>
<keyword evidence="4" id="KW-0175">Coiled coil</keyword>